<evidence type="ECO:0000313" key="3">
    <source>
        <dbReference type="Proteomes" id="UP000578697"/>
    </source>
</evidence>
<reference evidence="2 3" key="1">
    <citation type="submission" date="2020-08" db="EMBL/GenBank/DDBJ databases">
        <title>Genomic Encyclopedia of Type Strains, Phase IV (KMG-IV): sequencing the most valuable type-strain genomes for metagenomic binning, comparative biology and taxonomic classification.</title>
        <authorList>
            <person name="Goeker M."/>
        </authorList>
    </citation>
    <scope>NUCLEOTIDE SEQUENCE [LARGE SCALE GENOMIC DNA]</scope>
    <source>
        <strain evidence="2 3">DSM 103679</strain>
    </source>
</reference>
<comment type="caution">
    <text evidence="2">The sequence shown here is derived from an EMBL/GenBank/DDBJ whole genome shotgun (WGS) entry which is preliminary data.</text>
</comment>
<keyword evidence="1" id="KW-0812">Transmembrane</keyword>
<protein>
    <recommendedName>
        <fullName evidence="4">Queuosine precursor transporter</fullName>
    </recommendedName>
</protein>
<feature type="transmembrane region" description="Helical" evidence="1">
    <location>
        <begin position="192"/>
        <end position="213"/>
    </location>
</feature>
<keyword evidence="1" id="KW-0472">Membrane</keyword>
<dbReference type="Pfam" id="PF02592">
    <property type="entry name" value="Vut_1"/>
    <property type="match status" value="1"/>
</dbReference>
<evidence type="ECO:0008006" key="4">
    <source>
        <dbReference type="Google" id="ProtNLM"/>
    </source>
</evidence>
<feature type="transmembrane region" description="Helical" evidence="1">
    <location>
        <begin position="94"/>
        <end position="115"/>
    </location>
</feature>
<dbReference type="EMBL" id="JACHFR010000004">
    <property type="protein sequence ID" value="MBB5219955.1"/>
    <property type="molecule type" value="Genomic_DNA"/>
</dbReference>
<sequence length="274" mass="30482">MKKLIAWIMDTFEWLFDLKDWKMLLRSIPASVVALFTVSTVTMNLAANKIVWSGLKIGQNYFISITGGVFLSWAVFLIMDMVTKTFGAKASIKLNLFGALVNTLAVVFLGIIASVPSEFPFPGASASFDTVFGFTGNGVQPWQILISSTTAYVISGIVNAVVNVLIGKLFVKNPDGKAAFITRSYISTMTGQFVDNFIFTALAFSFFAHYYGFTTITGMAVLGALIELFCEVIFSPVAYRKCRKWQQEGVGHEYFEYCKTMEISKDPSRFEYKN</sequence>
<dbReference type="PANTHER" id="PTHR34300">
    <property type="entry name" value="QUEUOSINE PRECURSOR TRANSPORTER-RELATED"/>
    <property type="match status" value="1"/>
</dbReference>
<dbReference type="Proteomes" id="UP000578697">
    <property type="component" value="Unassembled WGS sequence"/>
</dbReference>
<gene>
    <name evidence="2" type="ORF">HNP77_002344</name>
</gene>
<feature type="transmembrane region" description="Helical" evidence="1">
    <location>
        <begin position="219"/>
        <end position="239"/>
    </location>
</feature>
<dbReference type="RefSeq" id="WP_184653542.1">
    <property type="nucleotide sequence ID" value="NZ_JACHFR010000004.1"/>
</dbReference>
<organism evidence="2 3">
    <name type="scientific">Treponema rectale</name>
    <dbReference type="NCBI Taxonomy" id="744512"/>
    <lineage>
        <taxon>Bacteria</taxon>
        <taxon>Pseudomonadati</taxon>
        <taxon>Spirochaetota</taxon>
        <taxon>Spirochaetia</taxon>
        <taxon>Spirochaetales</taxon>
        <taxon>Treponemataceae</taxon>
        <taxon>Treponema</taxon>
    </lineage>
</organism>
<dbReference type="InterPro" id="IPR003744">
    <property type="entry name" value="YhhQ"/>
</dbReference>
<feature type="transmembrane region" description="Helical" evidence="1">
    <location>
        <begin position="21"/>
        <end position="41"/>
    </location>
</feature>
<proteinExistence type="predicted"/>
<name>A0A840SGX7_9SPIR</name>
<evidence type="ECO:0000256" key="1">
    <source>
        <dbReference type="SAM" id="Phobius"/>
    </source>
</evidence>
<evidence type="ECO:0000313" key="2">
    <source>
        <dbReference type="EMBL" id="MBB5219955.1"/>
    </source>
</evidence>
<keyword evidence="1" id="KW-1133">Transmembrane helix</keyword>
<dbReference type="PANTHER" id="PTHR34300:SF2">
    <property type="entry name" value="QUEUOSINE PRECURSOR TRANSPORTER-RELATED"/>
    <property type="match status" value="1"/>
</dbReference>
<keyword evidence="3" id="KW-1185">Reference proteome</keyword>
<accession>A0A840SGX7</accession>
<feature type="transmembrane region" description="Helical" evidence="1">
    <location>
        <begin position="61"/>
        <end position="82"/>
    </location>
</feature>
<dbReference type="AlphaFoldDB" id="A0A840SGX7"/>
<feature type="transmembrane region" description="Helical" evidence="1">
    <location>
        <begin position="151"/>
        <end position="171"/>
    </location>
</feature>